<keyword evidence="19" id="KW-1185">Reference proteome</keyword>
<evidence type="ECO:0000256" key="15">
    <source>
        <dbReference type="ARBA" id="ARBA00031446"/>
    </source>
</evidence>
<evidence type="ECO:0000256" key="6">
    <source>
        <dbReference type="ARBA" id="ARBA00022485"/>
    </source>
</evidence>
<keyword evidence="14 17" id="KW-0676">Redox-active center</keyword>
<sequence>MYDITEITDKMAGNQKVNYDRVLKKMIDEWMRIEIRPTILLHSCCAPCSTYTLEYLTEYAEVTIYFANSNIHPRTEYERRAWAQKKFVEDFNEKTGKQVGFLEAPYEPNEFIRVVREDGLTEEPEGGKRCSSCFQMRLDIVAEKAQELGYDYFGSALTLSPKKNSQLINEIGIDIQKFYKTNYLPGDFKKNNGYKRSIEMCREYDVYRQCYCGCLFAAQKQGIDLKQVNKEAESFLANRVK</sequence>
<organism evidence="18 19">
    <name type="scientific">Enterococcus larvae</name>
    <dbReference type="NCBI Taxonomy" id="2794352"/>
    <lineage>
        <taxon>Bacteria</taxon>
        <taxon>Bacillati</taxon>
        <taxon>Bacillota</taxon>
        <taxon>Bacilli</taxon>
        <taxon>Lactobacillales</taxon>
        <taxon>Enterococcaceae</taxon>
        <taxon>Enterococcus</taxon>
    </lineage>
</organism>
<evidence type="ECO:0000256" key="9">
    <source>
        <dbReference type="ARBA" id="ARBA00022785"/>
    </source>
</evidence>
<evidence type="ECO:0000256" key="8">
    <source>
        <dbReference type="ARBA" id="ARBA00022723"/>
    </source>
</evidence>
<evidence type="ECO:0000256" key="16">
    <source>
        <dbReference type="ARBA" id="ARBA00047415"/>
    </source>
</evidence>
<comment type="pathway">
    <text evidence="2 17">tRNA modification; tRNA-queuosine biosynthesis.</text>
</comment>
<feature type="disulfide bond" description="Redox-active" evidence="17">
    <location>
        <begin position="212"/>
        <end position="214"/>
    </location>
</feature>
<name>A0ABS4CKM9_9ENTE</name>
<dbReference type="RefSeq" id="WP_209557636.1">
    <property type="nucleotide sequence ID" value="NZ_JAEDXU010000005.1"/>
</dbReference>
<evidence type="ECO:0000256" key="11">
    <source>
        <dbReference type="ARBA" id="ARBA00023004"/>
    </source>
</evidence>
<dbReference type="HAMAP" id="MF_02089">
    <property type="entry name" value="QueH"/>
    <property type="match status" value="1"/>
</dbReference>
<keyword evidence="10 17" id="KW-0560">Oxidoreductase</keyword>
<comment type="similarity">
    <text evidence="3 17">Belongs to the QueH family.</text>
</comment>
<dbReference type="EC" id="1.17.99.6" evidence="4 17"/>
<evidence type="ECO:0000256" key="12">
    <source>
        <dbReference type="ARBA" id="ARBA00023014"/>
    </source>
</evidence>
<evidence type="ECO:0000256" key="17">
    <source>
        <dbReference type="HAMAP-Rule" id="MF_02089"/>
    </source>
</evidence>
<keyword evidence="6 17" id="KW-0004">4Fe-4S</keyword>
<proteinExistence type="inferred from homology"/>
<dbReference type="Pfam" id="PF02677">
    <property type="entry name" value="QueH"/>
    <property type="match status" value="1"/>
</dbReference>
<feature type="binding site" evidence="17">
    <location>
        <position position="44"/>
    </location>
    <ligand>
        <name>[4Fe-4S] cluster</name>
        <dbReference type="ChEBI" id="CHEBI:49883"/>
    </ligand>
</feature>
<feature type="binding site" evidence="17">
    <location>
        <position position="133"/>
    </location>
    <ligand>
        <name>[4Fe-4S] cluster</name>
        <dbReference type="ChEBI" id="CHEBI:49883"/>
    </ligand>
</feature>
<dbReference type="EMBL" id="JAEDXU010000005">
    <property type="protein sequence ID" value="MBP1046842.1"/>
    <property type="molecule type" value="Genomic_DNA"/>
</dbReference>
<reference evidence="18 19" key="1">
    <citation type="submission" date="2020-12" db="EMBL/GenBank/DDBJ databases">
        <title>Vagococcus allomyrinae sp. nov. and Enterococcus lavae sp. nov., isolated from the larvae of Allomyrina dichotoma.</title>
        <authorList>
            <person name="Lee S.D."/>
        </authorList>
    </citation>
    <scope>NUCLEOTIDE SEQUENCE [LARGE SCALE GENOMIC DNA]</scope>
    <source>
        <strain evidence="18 19">BWM-S5</strain>
    </source>
</reference>
<evidence type="ECO:0000256" key="5">
    <source>
        <dbReference type="ARBA" id="ARBA00016895"/>
    </source>
</evidence>
<protein>
    <recommendedName>
        <fullName evidence="5 17">Epoxyqueuosine reductase QueH</fullName>
        <ecNumber evidence="4 17">1.17.99.6</ecNumber>
    </recommendedName>
    <alternativeName>
        <fullName evidence="15 17">Queuosine biosynthesis protein QueH</fullName>
    </alternativeName>
</protein>
<keyword evidence="12 17" id="KW-0411">Iron-sulfur</keyword>
<dbReference type="Proteomes" id="UP000673375">
    <property type="component" value="Unassembled WGS sequence"/>
</dbReference>
<dbReference type="PANTHER" id="PTHR36701:SF1">
    <property type="entry name" value="EPOXYQUEUOSINE REDUCTASE QUEH"/>
    <property type="match status" value="1"/>
</dbReference>
<evidence type="ECO:0000313" key="18">
    <source>
        <dbReference type="EMBL" id="MBP1046842.1"/>
    </source>
</evidence>
<gene>
    <name evidence="17" type="primary">queH</name>
    <name evidence="18" type="ORF">I6N96_11240</name>
</gene>
<keyword evidence="7 17" id="KW-0819">tRNA processing</keyword>
<comment type="caution">
    <text evidence="18">The sequence shown here is derived from an EMBL/GenBank/DDBJ whole genome shotgun (WGS) entry which is preliminary data.</text>
</comment>
<evidence type="ECO:0000256" key="2">
    <source>
        <dbReference type="ARBA" id="ARBA00004691"/>
    </source>
</evidence>
<keyword evidence="8 17" id="KW-0479">Metal-binding</keyword>
<evidence type="ECO:0000256" key="1">
    <source>
        <dbReference type="ARBA" id="ARBA00002268"/>
    </source>
</evidence>
<comment type="catalytic activity">
    <reaction evidence="16 17">
        <text>epoxyqueuosine(34) in tRNA + AH2 = queuosine(34) in tRNA + A + H2O</text>
        <dbReference type="Rhea" id="RHEA:32159"/>
        <dbReference type="Rhea" id="RHEA-COMP:18571"/>
        <dbReference type="Rhea" id="RHEA-COMP:18582"/>
        <dbReference type="ChEBI" id="CHEBI:13193"/>
        <dbReference type="ChEBI" id="CHEBI:15377"/>
        <dbReference type="ChEBI" id="CHEBI:17499"/>
        <dbReference type="ChEBI" id="CHEBI:194431"/>
        <dbReference type="ChEBI" id="CHEBI:194443"/>
        <dbReference type="EC" id="1.17.99.6"/>
    </reaction>
</comment>
<accession>A0ABS4CKM9</accession>
<comment type="function">
    <text evidence="1 17">Catalyzes the conversion of epoxyqueuosine (oQ) to queuosine (Q), which is a hypermodified base found in the wobble positions of tRNA(Asp), tRNA(Asn), tRNA(His) and tRNA(Tyr).</text>
</comment>
<evidence type="ECO:0000256" key="13">
    <source>
        <dbReference type="ARBA" id="ARBA00023157"/>
    </source>
</evidence>
<keyword evidence="9 17" id="KW-0671">Queuosine biosynthesis</keyword>
<evidence type="ECO:0000256" key="14">
    <source>
        <dbReference type="ARBA" id="ARBA00023284"/>
    </source>
</evidence>
<dbReference type="InterPro" id="IPR003828">
    <property type="entry name" value="QueH"/>
</dbReference>
<keyword evidence="11 17" id="KW-0408">Iron</keyword>
<dbReference type="PANTHER" id="PTHR36701">
    <property type="entry name" value="EPOXYQUEUOSINE REDUCTASE QUEH"/>
    <property type="match status" value="1"/>
</dbReference>
<evidence type="ECO:0000256" key="4">
    <source>
        <dbReference type="ARBA" id="ARBA00012622"/>
    </source>
</evidence>
<evidence type="ECO:0000256" key="3">
    <source>
        <dbReference type="ARBA" id="ARBA00008207"/>
    </source>
</evidence>
<keyword evidence="13 17" id="KW-1015">Disulfide bond</keyword>
<evidence type="ECO:0000256" key="10">
    <source>
        <dbReference type="ARBA" id="ARBA00023002"/>
    </source>
</evidence>
<evidence type="ECO:0000313" key="19">
    <source>
        <dbReference type="Proteomes" id="UP000673375"/>
    </source>
</evidence>
<feature type="binding site" evidence="17">
    <location>
        <position position="45"/>
    </location>
    <ligand>
        <name>[4Fe-4S] cluster</name>
        <dbReference type="ChEBI" id="CHEBI:49883"/>
    </ligand>
</feature>
<evidence type="ECO:0000256" key="7">
    <source>
        <dbReference type="ARBA" id="ARBA00022694"/>
    </source>
</evidence>
<feature type="binding site" evidence="17">
    <location>
        <position position="130"/>
    </location>
    <ligand>
        <name>[4Fe-4S] cluster</name>
        <dbReference type="ChEBI" id="CHEBI:49883"/>
    </ligand>
</feature>